<dbReference type="PANTHER" id="PTHR24363">
    <property type="entry name" value="SERINE/THREONINE PROTEIN KINASE"/>
    <property type="match status" value="1"/>
</dbReference>
<keyword evidence="6" id="KW-0067">ATP-binding</keyword>
<keyword evidence="5" id="KW-0418">Kinase</keyword>
<dbReference type="InterPro" id="IPR009003">
    <property type="entry name" value="Peptidase_S1_PA"/>
</dbReference>
<accession>A0A840Q6B2</accession>
<reference evidence="11 12" key="1">
    <citation type="submission" date="2020-08" db="EMBL/GenBank/DDBJ databases">
        <title>Sequencing the genomes of 1000 actinobacteria strains.</title>
        <authorList>
            <person name="Klenk H.-P."/>
        </authorList>
    </citation>
    <scope>NUCLEOTIDE SEQUENCE [LARGE SCALE GENOMIC DNA]</scope>
    <source>
        <strain evidence="11 12">DSM 45584</strain>
    </source>
</reference>
<keyword evidence="12" id="KW-1185">Reference proteome</keyword>
<keyword evidence="2" id="KW-0723">Serine/threonine-protein kinase</keyword>
<dbReference type="SUPFAM" id="SSF56112">
    <property type="entry name" value="Protein kinase-like (PK-like)"/>
    <property type="match status" value="1"/>
</dbReference>
<comment type="catalytic activity">
    <reaction evidence="7">
        <text>L-threonyl-[protein] + ATP = O-phospho-L-threonyl-[protein] + ADP + H(+)</text>
        <dbReference type="Rhea" id="RHEA:46608"/>
        <dbReference type="Rhea" id="RHEA-COMP:11060"/>
        <dbReference type="Rhea" id="RHEA-COMP:11605"/>
        <dbReference type="ChEBI" id="CHEBI:15378"/>
        <dbReference type="ChEBI" id="CHEBI:30013"/>
        <dbReference type="ChEBI" id="CHEBI:30616"/>
        <dbReference type="ChEBI" id="CHEBI:61977"/>
        <dbReference type="ChEBI" id="CHEBI:456216"/>
        <dbReference type="EC" id="2.7.11.1"/>
    </reaction>
</comment>
<dbReference type="PROSITE" id="PS50011">
    <property type="entry name" value="PROTEIN_KINASE_DOM"/>
    <property type="match status" value="1"/>
</dbReference>
<dbReference type="RefSeq" id="WP_184727349.1">
    <property type="nucleotide sequence ID" value="NZ_JACHIW010000001.1"/>
</dbReference>
<evidence type="ECO:0000256" key="6">
    <source>
        <dbReference type="ARBA" id="ARBA00022840"/>
    </source>
</evidence>
<dbReference type="Gene3D" id="1.25.40.10">
    <property type="entry name" value="Tetratricopeptide repeat domain"/>
    <property type="match status" value="1"/>
</dbReference>
<keyword evidence="3" id="KW-0808">Transferase</keyword>
<evidence type="ECO:0000259" key="10">
    <source>
        <dbReference type="PROSITE" id="PS50011"/>
    </source>
</evidence>
<dbReference type="SMART" id="SM00220">
    <property type="entry name" value="S_TKc"/>
    <property type="match status" value="1"/>
</dbReference>
<evidence type="ECO:0000256" key="3">
    <source>
        <dbReference type="ARBA" id="ARBA00022679"/>
    </source>
</evidence>
<dbReference type="Gene3D" id="3.30.200.20">
    <property type="entry name" value="Phosphorylase Kinase, domain 1"/>
    <property type="match status" value="1"/>
</dbReference>
<comment type="catalytic activity">
    <reaction evidence="8">
        <text>L-seryl-[protein] + ATP = O-phospho-L-seryl-[protein] + ADP + H(+)</text>
        <dbReference type="Rhea" id="RHEA:17989"/>
        <dbReference type="Rhea" id="RHEA-COMP:9863"/>
        <dbReference type="Rhea" id="RHEA-COMP:11604"/>
        <dbReference type="ChEBI" id="CHEBI:15378"/>
        <dbReference type="ChEBI" id="CHEBI:29999"/>
        <dbReference type="ChEBI" id="CHEBI:30616"/>
        <dbReference type="ChEBI" id="CHEBI:83421"/>
        <dbReference type="ChEBI" id="CHEBI:456216"/>
        <dbReference type="EC" id="2.7.11.1"/>
    </reaction>
</comment>
<evidence type="ECO:0000256" key="4">
    <source>
        <dbReference type="ARBA" id="ARBA00022741"/>
    </source>
</evidence>
<evidence type="ECO:0000256" key="8">
    <source>
        <dbReference type="ARBA" id="ARBA00048679"/>
    </source>
</evidence>
<name>A0A840Q6B2_9PSEU</name>
<dbReference type="Pfam" id="PF13365">
    <property type="entry name" value="Trypsin_2"/>
    <property type="match status" value="1"/>
</dbReference>
<dbReference type="Gene3D" id="2.40.10.120">
    <property type="match status" value="1"/>
</dbReference>
<dbReference type="Pfam" id="PF16918">
    <property type="entry name" value="PknG_TPR"/>
    <property type="match status" value="1"/>
</dbReference>
<proteinExistence type="predicted"/>
<dbReference type="AlphaFoldDB" id="A0A840Q6B2"/>
<comment type="caution">
    <text evidence="11">The sequence shown here is derived from an EMBL/GenBank/DDBJ whole genome shotgun (WGS) entry which is preliminary data.</text>
</comment>
<organism evidence="11 12">
    <name type="scientific">Saccharopolyspora phatthalungensis</name>
    <dbReference type="NCBI Taxonomy" id="664693"/>
    <lineage>
        <taxon>Bacteria</taxon>
        <taxon>Bacillati</taxon>
        <taxon>Actinomycetota</taxon>
        <taxon>Actinomycetes</taxon>
        <taxon>Pseudonocardiales</taxon>
        <taxon>Pseudonocardiaceae</taxon>
        <taxon>Saccharopolyspora</taxon>
    </lineage>
</organism>
<dbReference type="Pfam" id="PF00069">
    <property type="entry name" value="Pkinase"/>
    <property type="match status" value="1"/>
</dbReference>
<dbReference type="InterPro" id="IPR031636">
    <property type="entry name" value="PknG_TPR"/>
</dbReference>
<protein>
    <recommendedName>
        <fullName evidence="1">non-specific serine/threonine protein kinase</fullName>
        <ecNumber evidence="1">2.7.11.1</ecNumber>
    </recommendedName>
</protein>
<evidence type="ECO:0000256" key="9">
    <source>
        <dbReference type="SAM" id="MobiDB-lite"/>
    </source>
</evidence>
<dbReference type="EC" id="2.7.11.1" evidence="1"/>
<evidence type="ECO:0000256" key="7">
    <source>
        <dbReference type="ARBA" id="ARBA00047899"/>
    </source>
</evidence>
<dbReference type="SUPFAM" id="SSF50494">
    <property type="entry name" value="Trypsin-like serine proteases"/>
    <property type="match status" value="1"/>
</dbReference>
<dbReference type="InterPro" id="IPR011009">
    <property type="entry name" value="Kinase-like_dom_sf"/>
</dbReference>
<evidence type="ECO:0000256" key="1">
    <source>
        <dbReference type="ARBA" id="ARBA00012513"/>
    </source>
</evidence>
<evidence type="ECO:0000256" key="5">
    <source>
        <dbReference type="ARBA" id="ARBA00022777"/>
    </source>
</evidence>
<keyword evidence="4" id="KW-0547">Nucleotide-binding</keyword>
<dbReference type="InterPro" id="IPR011990">
    <property type="entry name" value="TPR-like_helical_dom_sf"/>
</dbReference>
<evidence type="ECO:0000313" key="12">
    <source>
        <dbReference type="Proteomes" id="UP000584374"/>
    </source>
</evidence>
<dbReference type="Gene3D" id="1.10.510.10">
    <property type="entry name" value="Transferase(Phosphotransferase) domain 1"/>
    <property type="match status" value="1"/>
</dbReference>
<dbReference type="GO" id="GO:0004674">
    <property type="term" value="F:protein serine/threonine kinase activity"/>
    <property type="evidence" value="ECO:0007669"/>
    <property type="project" value="UniProtKB-KW"/>
</dbReference>
<dbReference type="PANTHER" id="PTHR24363:SF0">
    <property type="entry name" value="SERINE_THREONINE KINASE LIKE DOMAIN CONTAINING 1"/>
    <property type="match status" value="1"/>
</dbReference>
<dbReference type="InterPro" id="IPR000719">
    <property type="entry name" value="Prot_kinase_dom"/>
</dbReference>
<sequence length="1017" mass="113041">MLDQGGATSADPAQWHVRILDAQSDVLLGTGFLLHGEYALTCAHVIGARAEVRLDFSLGDRDRVVATRTGFSGNQAEASRDIALLRLAEPRHHSWSAPLVERAELQRRAAVWCYGHCAQYPDGTWVELTVAGRAGAGGGLIQLFTEPAGRNVEVGFSGAAVLDSRDEAVLGMVVLKSADSHPHGMAWMIPIRTILEQLPDFQGAVVEDPPQRSAARRLEQFDSRIRELVRAEHRVVGLRRCLSRATSSLSDSPWSSNEFRVRLAGFRRKVAESPDGVSPDELDGLDRELTAARDFVGAERARLEEIGARSERPETVGDVCPRPDCPGDPGRIDETGFCEACWRRPPAESPTREGADEWRCAGLVTLPKLKFPRADWATGAEPSVPRLEKGTWVGRGRYQVWKYLAKGGYGSIYLAYDENLKREVALKALSDRYDQRAAGALRSEAWYLTRLEHRNLVRAHDFFQHPEVPAEGEPADYIAMDYVKGVPLSELATLPRNRQDPPLIAEILAYGCEILTALEFLHQRGLCYTDMKPENVIRSSDRIVIVDLGGVWEDRKDGRRPSLTRGFHPEQGPGKFRPSVSTDLYSVARTLIALIDDVADDDLEKVRYSMDSVQCVLDRALDPVSARRFTSAAEMADQLKGVLREIMALSGFAQRHEASRHFEPATSDLDGGLGAVPPLEHWLDERAELTALGRPTPEKVVQELPAPLVDPHDRQAAYLLRVTASDFRRLTSELTGSVESQLKACRAALAEHGGPDVRAAATCLAAAREQRRHDAERGEQSPGPAWRLDWHAGLVALASADFDGAWRHFREVRTLLPGEAIPAVALGLCWEYRGDAKEARRCYEAVWRRDKAPAGATFGLARLFLRDHKRAEAAQVLDAVPAVSRQYDAARIAAIRAYLIKLGESGWPTAEDVSEAARRVNELLRDDGEHRRYDAEAHVRLTAWVQTAALAVLEHSAAKVEFTEPHELAMFADPPGRRNLQKRLERSFEALSRQTRNPAEHQALLDRKNRLRPVTWW</sequence>
<dbReference type="Proteomes" id="UP000584374">
    <property type="component" value="Unassembled WGS sequence"/>
</dbReference>
<evidence type="ECO:0000256" key="2">
    <source>
        <dbReference type="ARBA" id="ARBA00022527"/>
    </source>
</evidence>
<gene>
    <name evidence="11" type="ORF">BJ970_003698</name>
</gene>
<feature type="region of interest" description="Disordered" evidence="9">
    <location>
        <begin position="559"/>
        <end position="578"/>
    </location>
</feature>
<feature type="domain" description="Protein kinase" evidence="10">
    <location>
        <begin position="398"/>
        <end position="709"/>
    </location>
</feature>
<dbReference type="GO" id="GO:0005524">
    <property type="term" value="F:ATP binding"/>
    <property type="evidence" value="ECO:0007669"/>
    <property type="project" value="UniProtKB-KW"/>
</dbReference>
<dbReference type="SUPFAM" id="SSF48452">
    <property type="entry name" value="TPR-like"/>
    <property type="match status" value="1"/>
</dbReference>
<evidence type="ECO:0000313" key="11">
    <source>
        <dbReference type="EMBL" id="MBB5156164.1"/>
    </source>
</evidence>
<dbReference type="EMBL" id="JACHIW010000001">
    <property type="protein sequence ID" value="MBB5156164.1"/>
    <property type="molecule type" value="Genomic_DNA"/>
</dbReference>